<comment type="caution">
    <text evidence="1">The sequence shown here is derived from an EMBL/GenBank/DDBJ whole genome shotgun (WGS) entry which is preliminary data.</text>
</comment>
<proteinExistence type="predicted"/>
<sequence length="369" mass="40267">MFVQESTAKSIAATIKSNAVTETFTPPAPPPTINKQGTVVVLFDESYNVVREELNGSLATYQKDTRLEFPLDFEFPSSIPPPETPEISDDEDNSDDDDDKKEDDDANGKAKKDSESPPDNDGENADKKSNNNAEDGNNESQPAGSESNSVANINCESDEESTNEPKKPPFRKIELPSSGDSFCLVENEQGIANTTVRYELYVRVQAWSKKGNCPVVVDFLAPLMFQGGSSSNVDYFADFDKSVESFTFGLGLRAPRLNGSPSTSRSASGSSLSSGSLKISKMLRKLSVSEKDGFKFGSSTSNGGNKGKTEEKVPKSSQPQSTELIVSCSLPRELSVYDLIGDIELTFEIPEMCMRQLEHDTRDDISTPW</sequence>
<accession>A0ACB5TBL2</accession>
<evidence type="ECO:0000313" key="2">
    <source>
        <dbReference type="Proteomes" id="UP001165064"/>
    </source>
</evidence>
<organism evidence="1 2">
    <name type="scientific">Ambrosiozyma monospora</name>
    <name type="common">Yeast</name>
    <name type="synonym">Endomycopsis monosporus</name>
    <dbReference type="NCBI Taxonomy" id="43982"/>
    <lineage>
        <taxon>Eukaryota</taxon>
        <taxon>Fungi</taxon>
        <taxon>Dikarya</taxon>
        <taxon>Ascomycota</taxon>
        <taxon>Saccharomycotina</taxon>
        <taxon>Pichiomycetes</taxon>
        <taxon>Pichiales</taxon>
        <taxon>Pichiaceae</taxon>
        <taxon>Ambrosiozyma</taxon>
    </lineage>
</organism>
<protein>
    <submittedName>
        <fullName evidence="1">Unnamed protein product</fullName>
    </submittedName>
</protein>
<reference evidence="1" key="1">
    <citation type="submission" date="2023-04" db="EMBL/GenBank/DDBJ databases">
        <title>Ambrosiozyma monospora NBRC 10751.</title>
        <authorList>
            <person name="Ichikawa N."/>
            <person name="Sato H."/>
            <person name="Tonouchi N."/>
        </authorList>
    </citation>
    <scope>NUCLEOTIDE SEQUENCE</scope>
    <source>
        <strain evidence="1">NBRC 10751</strain>
    </source>
</reference>
<dbReference type="Proteomes" id="UP001165064">
    <property type="component" value="Unassembled WGS sequence"/>
</dbReference>
<name>A0ACB5TBL2_AMBMO</name>
<gene>
    <name evidence="1" type="ORF">Amon02_000712000</name>
</gene>
<evidence type="ECO:0000313" key="1">
    <source>
        <dbReference type="EMBL" id="GME84815.1"/>
    </source>
</evidence>
<keyword evidence="2" id="KW-1185">Reference proteome</keyword>
<dbReference type="EMBL" id="BSXS01005798">
    <property type="protein sequence ID" value="GME84815.1"/>
    <property type="molecule type" value="Genomic_DNA"/>
</dbReference>